<name>A0A2P6QE98_ROSCH</name>
<protein>
    <submittedName>
        <fullName evidence="1">Uncharacterized protein</fullName>
    </submittedName>
</protein>
<keyword evidence="2" id="KW-1185">Reference proteome</keyword>
<accession>A0A2P6QE98</accession>
<evidence type="ECO:0000313" key="2">
    <source>
        <dbReference type="Proteomes" id="UP000238479"/>
    </source>
</evidence>
<gene>
    <name evidence="1" type="ORF">RchiOBHm_Chr5g0047171</name>
</gene>
<evidence type="ECO:0000313" key="1">
    <source>
        <dbReference type="EMBL" id="PRQ32510.1"/>
    </source>
</evidence>
<sequence length="57" mass="6619">MTIFILAKCVIFFFCMCTLIRCFYEEKVLLWGDVSCGFDKLIPREELTDVCNGISSR</sequence>
<proteinExistence type="predicted"/>
<organism evidence="1 2">
    <name type="scientific">Rosa chinensis</name>
    <name type="common">China rose</name>
    <dbReference type="NCBI Taxonomy" id="74649"/>
    <lineage>
        <taxon>Eukaryota</taxon>
        <taxon>Viridiplantae</taxon>
        <taxon>Streptophyta</taxon>
        <taxon>Embryophyta</taxon>
        <taxon>Tracheophyta</taxon>
        <taxon>Spermatophyta</taxon>
        <taxon>Magnoliopsida</taxon>
        <taxon>eudicotyledons</taxon>
        <taxon>Gunneridae</taxon>
        <taxon>Pentapetalae</taxon>
        <taxon>rosids</taxon>
        <taxon>fabids</taxon>
        <taxon>Rosales</taxon>
        <taxon>Rosaceae</taxon>
        <taxon>Rosoideae</taxon>
        <taxon>Rosoideae incertae sedis</taxon>
        <taxon>Rosa</taxon>
    </lineage>
</organism>
<dbReference type="AlphaFoldDB" id="A0A2P6QE98"/>
<dbReference type="Gramene" id="PRQ32510">
    <property type="protein sequence ID" value="PRQ32510"/>
    <property type="gene ID" value="RchiOBHm_Chr5g0047171"/>
</dbReference>
<comment type="caution">
    <text evidence="1">The sequence shown here is derived from an EMBL/GenBank/DDBJ whole genome shotgun (WGS) entry which is preliminary data.</text>
</comment>
<reference evidence="1 2" key="1">
    <citation type="journal article" date="2018" name="Nat. Genet.">
        <title>The Rosa genome provides new insights in the design of modern roses.</title>
        <authorList>
            <person name="Bendahmane M."/>
        </authorList>
    </citation>
    <scope>NUCLEOTIDE SEQUENCE [LARGE SCALE GENOMIC DNA]</scope>
    <source>
        <strain evidence="2">cv. Old Blush</strain>
    </source>
</reference>
<dbReference type="Proteomes" id="UP000238479">
    <property type="component" value="Chromosome 5"/>
</dbReference>
<dbReference type="EMBL" id="PDCK01000043">
    <property type="protein sequence ID" value="PRQ32510.1"/>
    <property type="molecule type" value="Genomic_DNA"/>
</dbReference>